<feature type="transmembrane region" description="Helical" evidence="9">
    <location>
        <begin position="489"/>
        <end position="512"/>
    </location>
</feature>
<evidence type="ECO:0000256" key="6">
    <source>
        <dbReference type="ARBA" id="ARBA00022989"/>
    </source>
</evidence>
<feature type="transmembrane region" description="Helical" evidence="9">
    <location>
        <begin position="143"/>
        <end position="160"/>
    </location>
</feature>
<feature type="transmembrane region" description="Helical" evidence="9">
    <location>
        <begin position="458"/>
        <end position="477"/>
    </location>
</feature>
<proteinExistence type="inferred from homology"/>
<keyword evidence="12" id="KW-1185">Reference proteome</keyword>
<evidence type="ECO:0000256" key="8">
    <source>
        <dbReference type="SAM" id="MobiDB-lite"/>
    </source>
</evidence>
<reference evidence="11 12" key="1">
    <citation type="submission" date="2019-12" db="EMBL/GenBank/DDBJ databases">
        <title>Draft genome sequence of the ascomycete Xylaria multiplex DSM 110363.</title>
        <authorList>
            <person name="Buettner E."/>
            <person name="Kellner H."/>
        </authorList>
    </citation>
    <scope>NUCLEOTIDE SEQUENCE [LARGE SCALE GENOMIC DNA]</scope>
    <source>
        <strain evidence="11 12">DSM 110363</strain>
    </source>
</reference>
<evidence type="ECO:0000256" key="3">
    <source>
        <dbReference type="ARBA" id="ARBA00008335"/>
    </source>
</evidence>
<dbReference type="GO" id="GO:0005886">
    <property type="term" value="C:plasma membrane"/>
    <property type="evidence" value="ECO:0007669"/>
    <property type="project" value="UniProtKB-SubCell"/>
</dbReference>
<feature type="transmembrane region" description="Helical" evidence="9">
    <location>
        <begin position="388"/>
        <end position="412"/>
    </location>
</feature>
<feature type="transmembrane region" description="Helical" evidence="9">
    <location>
        <begin position="240"/>
        <end position="262"/>
    </location>
</feature>
<feature type="domain" description="Major facilitator superfamily (MFS) profile" evidence="10">
    <location>
        <begin position="101"/>
        <end position="548"/>
    </location>
</feature>
<dbReference type="InParanoid" id="A0A7C8IU04"/>
<dbReference type="PANTHER" id="PTHR23502:SF74">
    <property type="entry name" value="MAJOR FACILITATOR SUPERFAMILY (MFS) PROFILE DOMAIN-CONTAINING PROTEIN"/>
    <property type="match status" value="1"/>
</dbReference>
<keyword evidence="4" id="KW-1003">Cell membrane</keyword>
<sequence length="595" mass="65958">MADSEAVDRLHPVEEIQTRLSRHSSHGAAMRREGALNQLSNTVRTMSNQDAESRYRTEEADNRVQLSGRSPCESLHDATGKKIISWEPNDKENPYNWSTKRKLFINISGMLTVTNSTMGSSLPSMAIPYMTQEWGVTSSTQKVLPISTYLIGYVFGPLLWGPLSEHIGRRNLTAVSLSLFTLWTLGCALSPNWPAFLIFRFLCGTFGSAPIAIVTGQLADIYEDPVARGRASRSKWHSLTLVDLVSFYFAMTVSGPLLAPIVSGFCSTTIGWRWSFWVALIYAGATLIPVLFFLPETYGPVLLTRRARKLRKLDPTARVYAAFELEEKDIKQVITKVLTRPIRMILTETIVTATCLYLALVYAIFYISFAAFPIVFQNLYGLSPGVTGLLFLPIFGGVIIALGTFFAWENFLRKSQERNRPWTKKEEYRRVPLAAIGGPIFAASLFWLGFLAKTEINYAIPSLAGIGFGIGFQLIFIGMLNYLTDAYEIFAASANAAASSARSFLAVVLPLATTPMFMQLGISGALGLLGGLSLLLSTIPFIFLWKGERIRAGSAFCIALKEKKLEMKRRAEEEMEKRNDATAAGSDSQEEKEVV</sequence>
<keyword evidence="5 9" id="KW-0812">Transmembrane</keyword>
<evidence type="ECO:0000256" key="2">
    <source>
        <dbReference type="ARBA" id="ARBA00004236"/>
    </source>
</evidence>
<feature type="transmembrane region" description="Helical" evidence="9">
    <location>
        <begin position="524"/>
        <end position="545"/>
    </location>
</feature>
<dbReference type="FunFam" id="1.20.1250.20:FF:000082">
    <property type="entry name" value="MFS multidrug transporter, putative"/>
    <property type="match status" value="1"/>
</dbReference>
<gene>
    <name evidence="11" type="ORF">GQX73_g3727</name>
</gene>
<evidence type="ECO:0000256" key="5">
    <source>
        <dbReference type="ARBA" id="ARBA00022692"/>
    </source>
</evidence>
<feature type="transmembrane region" description="Helical" evidence="9">
    <location>
        <begin position="172"/>
        <end position="191"/>
    </location>
</feature>
<keyword evidence="7 9" id="KW-0472">Membrane</keyword>
<keyword evidence="6 9" id="KW-1133">Transmembrane helix</keyword>
<feature type="transmembrane region" description="Helical" evidence="9">
    <location>
        <begin position="350"/>
        <end position="376"/>
    </location>
</feature>
<evidence type="ECO:0000256" key="7">
    <source>
        <dbReference type="ARBA" id="ARBA00023136"/>
    </source>
</evidence>
<dbReference type="PROSITE" id="PS50850">
    <property type="entry name" value="MFS"/>
    <property type="match status" value="1"/>
</dbReference>
<comment type="subcellular location">
    <subcellularLocation>
        <location evidence="2">Cell membrane</location>
    </subcellularLocation>
    <subcellularLocation>
        <location evidence="1">Membrane</location>
        <topology evidence="1">Multi-pass membrane protein</topology>
    </subcellularLocation>
</comment>
<accession>A0A7C8IU04</accession>
<comment type="caution">
    <text evidence="11">The sequence shown here is derived from an EMBL/GenBank/DDBJ whole genome shotgun (WGS) entry which is preliminary data.</text>
</comment>
<feature type="transmembrane region" description="Helical" evidence="9">
    <location>
        <begin position="103"/>
        <end position="123"/>
    </location>
</feature>
<dbReference type="SUPFAM" id="SSF103473">
    <property type="entry name" value="MFS general substrate transporter"/>
    <property type="match status" value="1"/>
</dbReference>
<feature type="compositionally biased region" description="Basic and acidic residues" evidence="8">
    <location>
        <begin position="569"/>
        <end position="580"/>
    </location>
</feature>
<dbReference type="GO" id="GO:0022857">
    <property type="term" value="F:transmembrane transporter activity"/>
    <property type="evidence" value="ECO:0007669"/>
    <property type="project" value="InterPro"/>
</dbReference>
<evidence type="ECO:0000259" key="10">
    <source>
        <dbReference type="PROSITE" id="PS50850"/>
    </source>
</evidence>
<organism evidence="11 12">
    <name type="scientific">Xylaria multiplex</name>
    <dbReference type="NCBI Taxonomy" id="323545"/>
    <lineage>
        <taxon>Eukaryota</taxon>
        <taxon>Fungi</taxon>
        <taxon>Dikarya</taxon>
        <taxon>Ascomycota</taxon>
        <taxon>Pezizomycotina</taxon>
        <taxon>Sordariomycetes</taxon>
        <taxon>Xylariomycetidae</taxon>
        <taxon>Xylariales</taxon>
        <taxon>Xylariaceae</taxon>
        <taxon>Xylaria</taxon>
    </lineage>
</organism>
<protein>
    <recommendedName>
        <fullName evidence="10">Major facilitator superfamily (MFS) profile domain-containing protein</fullName>
    </recommendedName>
</protein>
<dbReference type="InterPro" id="IPR020846">
    <property type="entry name" value="MFS_dom"/>
</dbReference>
<feature type="region of interest" description="Disordered" evidence="8">
    <location>
        <begin position="569"/>
        <end position="595"/>
    </location>
</feature>
<evidence type="ECO:0000313" key="11">
    <source>
        <dbReference type="EMBL" id="KAF2969903.1"/>
    </source>
</evidence>
<evidence type="ECO:0000256" key="1">
    <source>
        <dbReference type="ARBA" id="ARBA00004141"/>
    </source>
</evidence>
<dbReference type="Proteomes" id="UP000481858">
    <property type="component" value="Unassembled WGS sequence"/>
</dbReference>
<comment type="similarity">
    <text evidence="3">Belongs to the major facilitator superfamily.</text>
</comment>
<dbReference type="InterPro" id="IPR011701">
    <property type="entry name" value="MFS"/>
</dbReference>
<dbReference type="PANTHER" id="PTHR23502">
    <property type="entry name" value="MAJOR FACILITATOR SUPERFAMILY"/>
    <property type="match status" value="1"/>
</dbReference>
<feature type="transmembrane region" description="Helical" evidence="9">
    <location>
        <begin position="197"/>
        <end position="219"/>
    </location>
</feature>
<evidence type="ECO:0000256" key="4">
    <source>
        <dbReference type="ARBA" id="ARBA00022475"/>
    </source>
</evidence>
<evidence type="ECO:0000313" key="12">
    <source>
        <dbReference type="Proteomes" id="UP000481858"/>
    </source>
</evidence>
<feature type="transmembrane region" description="Helical" evidence="9">
    <location>
        <begin position="274"/>
        <end position="303"/>
    </location>
</feature>
<evidence type="ECO:0000256" key="9">
    <source>
        <dbReference type="SAM" id="Phobius"/>
    </source>
</evidence>
<feature type="transmembrane region" description="Helical" evidence="9">
    <location>
        <begin position="433"/>
        <end position="452"/>
    </location>
</feature>
<dbReference type="Gene3D" id="1.20.1250.20">
    <property type="entry name" value="MFS general substrate transporter like domains"/>
    <property type="match status" value="1"/>
</dbReference>
<name>A0A7C8IU04_9PEZI</name>
<dbReference type="OrthoDB" id="5141738at2759"/>
<dbReference type="AlphaFoldDB" id="A0A7C8IU04"/>
<dbReference type="Pfam" id="PF07690">
    <property type="entry name" value="MFS_1"/>
    <property type="match status" value="1"/>
</dbReference>
<dbReference type="EMBL" id="WUBL01000030">
    <property type="protein sequence ID" value="KAF2969903.1"/>
    <property type="molecule type" value="Genomic_DNA"/>
</dbReference>
<dbReference type="InterPro" id="IPR036259">
    <property type="entry name" value="MFS_trans_sf"/>
</dbReference>